<keyword evidence="3" id="KW-1185">Reference proteome</keyword>
<dbReference type="Pfam" id="PF04480">
    <property type="entry name" value="DUF559"/>
    <property type="match status" value="1"/>
</dbReference>
<dbReference type="Gene3D" id="3.40.960.10">
    <property type="entry name" value="VSR Endonuclease"/>
    <property type="match status" value="1"/>
</dbReference>
<gene>
    <name evidence="2" type="ORF">GCM10009681_01630</name>
</gene>
<organism evidence="2 3">
    <name type="scientific">Luedemannella helvata</name>
    <dbReference type="NCBI Taxonomy" id="349315"/>
    <lineage>
        <taxon>Bacteria</taxon>
        <taxon>Bacillati</taxon>
        <taxon>Actinomycetota</taxon>
        <taxon>Actinomycetes</taxon>
        <taxon>Micromonosporales</taxon>
        <taxon>Micromonosporaceae</taxon>
        <taxon>Luedemannella</taxon>
    </lineage>
</organism>
<dbReference type="InterPro" id="IPR007569">
    <property type="entry name" value="DUF559"/>
</dbReference>
<accession>A0ABN2JQ37</accession>
<proteinExistence type="predicted"/>
<evidence type="ECO:0000259" key="1">
    <source>
        <dbReference type="Pfam" id="PF04480"/>
    </source>
</evidence>
<comment type="caution">
    <text evidence="2">The sequence shown here is derived from an EMBL/GenBank/DDBJ whole genome shotgun (WGS) entry which is preliminary data.</text>
</comment>
<dbReference type="Proteomes" id="UP001500655">
    <property type="component" value="Unassembled WGS sequence"/>
</dbReference>
<sequence length="291" mass="31983">MPLSAHVIHGAAAVADGRVTRTTLRSRAWCRVIRGIYADARTPINHELRCRAVATFLLPTGGAIAGRSAATLLGPGLCGPDDPVETITPRPARPRIADVIPHTGTVGPDEVRTIGGVPVTTALRTCWDLAQWLTLEEAVVLVDRLLHARQVTVTDLTRYADHRAGVRGIRRFRRVIALADGRAASPQESRLRVALRLAGLPAPQVQHEIHDSAGFVARTDLAYEEARIAIEYDGVWHGDAAQLHRDRQRLNRLQAAGWLVLHVTSTRLRTDLDGIIREVTQALHARRRTRP</sequence>
<dbReference type="EMBL" id="BAAALS010000001">
    <property type="protein sequence ID" value="GAA1735034.1"/>
    <property type="molecule type" value="Genomic_DNA"/>
</dbReference>
<name>A0ABN2JQ37_9ACTN</name>
<evidence type="ECO:0000313" key="3">
    <source>
        <dbReference type="Proteomes" id="UP001500655"/>
    </source>
</evidence>
<feature type="domain" description="DUF559" evidence="1">
    <location>
        <begin position="220"/>
        <end position="283"/>
    </location>
</feature>
<reference evidence="2 3" key="1">
    <citation type="journal article" date="2019" name="Int. J. Syst. Evol. Microbiol.">
        <title>The Global Catalogue of Microorganisms (GCM) 10K type strain sequencing project: providing services to taxonomists for standard genome sequencing and annotation.</title>
        <authorList>
            <consortium name="The Broad Institute Genomics Platform"/>
            <consortium name="The Broad Institute Genome Sequencing Center for Infectious Disease"/>
            <person name="Wu L."/>
            <person name="Ma J."/>
        </authorList>
    </citation>
    <scope>NUCLEOTIDE SEQUENCE [LARGE SCALE GENOMIC DNA]</scope>
    <source>
        <strain evidence="2 3">JCM 13249</strain>
    </source>
</reference>
<protein>
    <recommendedName>
        <fullName evidence="1">DUF559 domain-containing protein</fullName>
    </recommendedName>
</protein>
<dbReference type="SUPFAM" id="SSF52980">
    <property type="entry name" value="Restriction endonuclease-like"/>
    <property type="match status" value="1"/>
</dbReference>
<dbReference type="RefSeq" id="WP_344075612.1">
    <property type="nucleotide sequence ID" value="NZ_BAAALS010000001.1"/>
</dbReference>
<dbReference type="InterPro" id="IPR011335">
    <property type="entry name" value="Restrct_endonuc-II-like"/>
</dbReference>
<evidence type="ECO:0000313" key="2">
    <source>
        <dbReference type="EMBL" id="GAA1735034.1"/>
    </source>
</evidence>